<dbReference type="PANTHER" id="PTHR46470">
    <property type="entry name" value="N-ACYLNEURAMINATE-9-PHOSPHATASE"/>
    <property type="match status" value="1"/>
</dbReference>
<comment type="caution">
    <text evidence="4">The sequence shown here is derived from an EMBL/GenBank/DDBJ whole genome shotgun (WGS) entry which is preliminary data.</text>
</comment>
<dbReference type="Pfam" id="PF00702">
    <property type="entry name" value="Hydrolase"/>
    <property type="match status" value="1"/>
</dbReference>
<evidence type="ECO:0000256" key="3">
    <source>
        <dbReference type="ARBA" id="ARBA00022842"/>
    </source>
</evidence>
<dbReference type="AlphaFoldDB" id="A0A4Z1DEI2"/>
<dbReference type="PRINTS" id="PR00413">
    <property type="entry name" value="HADHALOGNASE"/>
</dbReference>
<gene>
    <name evidence="4" type="ORF">E5083_01980</name>
</gene>
<evidence type="ECO:0000256" key="2">
    <source>
        <dbReference type="ARBA" id="ARBA00022801"/>
    </source>
</evidence>
<keyword evidence="3" id="KW-0460">Magnesium</keyword>
<organism evidence="4 5">
    <name type="scientific">Streptomyces bauhiniae</name>
    <dbReference type="NCBI Taxonomy" id="2340725"/>
    <lineage>
        <taxon>Bacteria</taxon>
        <taxon>Bacillati</taxon>
        <taxon>Actinomycetota</taxon>
        <taxon>Actinomycetes</taxon>
        <taxon>Kitasatosporales</taxon>
        <taxon>Streptomycetaceae</taxon>
        <taxon>Streptomyces</taxon>
    </lineage>
</organism>
<proteinExistence type="predicted"/>
<dbReference type="Gene3D" id="1.20.120.710">
    <property type="entry name" value="Haloacid dehalogenase hydrolase-like domain"/>
    <property type="match status" value="1"/>
</dbReference>
<dbReference type="InterPro" id="IPR051400">
    <property type="entry name" value="HAD-like_hydrolase"/>
</dbReference>
<accession>A0A4Z1DEI2</accession>
<evidence type="ECO:0000313" key="5">
    <source>
        <dbReference type="Proteomes" id="UP000298159"/>
    </source>
</evidence>
<keyword evidence="5" id="KW-1185">Reference proteome</keyword>
<comment type="cofactor">
    <cofactor evidence="1">
        <name>Mg(2+)</name>
        <dbReference type="ChEBI" id="CHEBI:18420"/>
    </cofactor>
</comment>
<evidence type="ECO:0000313" key="4">
    <source>
        <dbReference type="EMBL" id="TGN81313.1"/>
    </source>
</evidence>
<dbReference type="NCBIfam" id="TIGR01549">
    <property type="entry name" value="HAD-SF-IA-v1"/>
    <property type="match status" value="1"/>
</dbReference>
<keyword evidence="2 4" id="KW-0378">Hydrolase</keyword>
<dbReference type="Gene3D" id="3.40.50.1000">
    <property type="entry name" value="HAD superfamily/HAD-like"/>
    <property type="match status" value="1"/>
</dbReference>
<sequence length="229" mass="24665">MANRYFAVGHYSVQVPFVFFDLDDTLVDRGRAFPECVSRFCRLFSLGEDVAAWLLREMYVRAYRADFSRLREQFALPEPAEELWRGYCEAMAEAVMCSPETLDGLTRLRAAGWPLAVVTNGAGDIQRAKLRRTGLLPFVDAVCISEEVGLRKPAGGIFEAAGQLLGLGALTGGWMVGDSLQNDVHGGRAAGLRTVWIGGPPGTDEADHGAGTVAEAVELILATDGGADV</sequence>
<dbReference type="GO" id="GO:0016787">
    <property type="term" value="F:hydrolase activity"/>
    <property type="evidence" value="ECO:0007669"/>
    <property type="project" value="UniProtKB-KW"/>
</dbReference>
<dbReference type="SFLD" id="SFLDG01129">
    <property type="entry name" value="C1.5:_HAD__Beta-PGM__Phosphata"/>
    <property type="match status" value="1"/>
</dbReference>
<dbReference type="Proteomes" id="UP000298159">
    <property type="component" value="Unassembled WGS sequence"/>
</dbReference>
<dbReference type="SUPFAM" id="SSF56784">
    <property type="entry name" value="HAD-like"/>
    <property type="match status" value="1"/>
</dbReference>
<protein>
    <submittedName>
        <fullName evidence="4">HAD family hydrolase</fullName>
    </submittedName>
</protein>
<dbReference type="GO" id="GO:0044281">
    <property type="term" value="P:small molecule metabolic process"/>
    <property type="evidence" value="ECO:0007669"/>
    <property type="project" value="UniProtKB-ARBA"/>
</dbReference>
<dbReference type="EMBL" id="SRRT01000001">
    <property type="protein sequence ID" value="TGN81313.1"/>
    <property type="molecule type" value="Genomic_DNA"/>
</dbReference>
<name>A0A4Z1DEI2_9ACTN</name>
<dbReference type="InterPro" id="IPR023214">
    <property type="entry name" value="HAD_sf"/>
</dbReference>
<reference evidence="4 5" key="1">
    <citation type="submission" date="2019-04" db="EMBL/GenBank/DDBJ databases">
        <title>Streptomyces sp. nov. Bv016 isolated from bark of Buahinia variegata.</title>
        <authorList>
            <person name="Kanchanasin P."/>
            <person name="Tanasupawat S."/>
            <person name="Yuki M."/>
            <person name="Kudo T."/>
        </authorList>
    </citation>
    <scope>NUCLEOTIDE SEQUENCE [LARGE SCALE GENOMIC DNA]</scope>
    <source>
        <strain evidence="4 5">Bv016</strain>
    </source>
</reference>
<dbReference type="InterPro" id="IPR036412">
    <property type="entry name" value="HAD-like_sf"/>
</dbReference>
<dbReference type="InterPro" id="IPR006439">
    <property type="entry name" value="HAD-SF_hydro_IA"/>
</dbReference>
<dbReference type="SFLD" id="SFLDS00003">
    <property type="entry name" value="Haloacid_Dehalogenase"/>
    <property type="match status" value="1"/>
</dbReference>
<evidence type="ECO:0000256" key="1">
    <source>
        <dbReference type="ARBA" id="ARBA00001946"/>
    </source>
</evidence>